<organism evidence="1 2">
    <name type="scientific">Collimonas rhizosphaerae</name>
    <dbReference type="NCBI Taxonomy" id="3126357"/>
    <lineage>
        <taxon>Bacteria</taxon>
        <taxon>Pseudomonadati</taxon>
        <taxon>Pseudomonadota</taxon>
        <taxon>Betaproteobacteria</taxon>
        <taxon>Burkholderiales</taxon>
        <taxon>Oxalobacteraceae</taxon>
        <taxon>Collimonas</taxon>
    </lineage>
</organism>
<dbReference type="RefSeq" id="WP_342829506.1">
    <property type="nucleotide sequence ID" value="NZ_JBANDC010000007.1"/>
</dbReference>
<dbReference type="EMBL" id="JBANDC010000007">
    <property type="protein sequence ID" value="MEM4988013.1"/>
    <property type="molecule type" value="Genomic_DNA"/>
</dbReference>
<evidence type="ECO:0000313" key="2">
    <source>
        <dbReference type="Proteomes" id="UP001495910"/>
    </source>
</evidence>
<accession>A0ABU9PVH9</accession>
<keyword evidence="2" id="KW-1185">Reference proteome</keyword>
<evidence type="ECO:0000313" key="1">
    <source>
        <dbReference type="EMBL" id="MEM4988013.1"/>
    </source>
</evidence>
<comment type="caution">
    <text evidence="1">The sequence shown here is derived from an EMBL/GenBank/DDBJ whole genome shotgun (WGS) entry which is preliminary data.</text>
</comment>
<name>A0ABU9PVH9_9BURK</name>
<dbReference type="Proteomes" id="UP001495910">
    <property type="component" value="Unassembled WGS sequence"/>
</dbReference>
<protein>
    <submittedName>
        <fullName evidence="1">Uncharacterized protein</fullName>
    </submittedName>
</protein>
<gene>
    <name evidence="1" type="ORF">V8G57_11505</name>
</gene>
<proteinExistence type="predicted"/>
<sequence>MSIKGASRFLNPGILTDASTLFGVPEKVWHQAFTGNFDKEMVEVRRRVKEMARRNAETIERENSVPPQRK</sequence>
<reference evidence="1 2" key="1">
    <citation type="submission" date="2024-02" db="EMBL/GenBank/DDBJ databases">
        <title>Draft genome sequence of Collimonas sp. strain H4R21, an effective mineral-weathering bacterial strain isolated from the beech rhizosphere.</title>
        <authorList>
            <person name="Morin E."/>
            <person name="Uroz S."/>
            <person name="Leveau J.H.J."/>
            <person name="Kumar R."/>
            <person name="Rey M.W."/>
            <person name="Pham J."/>
        </authorList>
    </citation>
    <scope>NUCLEOTIDE SEQUENCE [LARGE SCALE GENOMIC DNA]</scope>
    <source>
        <strain evidence="1 2">H4R21</strain>
    </source>
</reference>